<evidence type="ECO:0000256" key="1">
    <source>
        <dbReference type="SAM" id="SignalP"/>
    </source>
</evidence>
<dbReference type="STRING" id="391625.PPSIR1_29593"/>
<name>A6G686_9BACT</name>
<dbReference type="AlphaFoldDB" id="A6G686"/>
<accession>A6G686</accession>
<feature type="signal peptide" evidence="1">
    <location>
        <begin position="1"/>
        <end position="26"/>
    </location>
</feature>
<proteinExistence type="predicted"/>
<sequence length="493" mass="54296">MRKLLGFLPAFAAFGLVMGLSQVANAAEVTRVASSFDQDFNGNTFDLHFGVSYDFDFKKAAIMREWGAGGQNRLARDLIYRQFRHTVTPMLEIGLWHDLSVYVSLPVVVSDNRNYEFDQEEGSDCIFPEGTNSNYTPGTATCVNKYNSTSIRDGIIPRDGFDAFETGNPYGQFTDVSPDRIFRAPTRRGLDQIHVGMKIGILNQERKSHLPNWLLGLEGRFAIGKPMTMSRDIQTSDPAGNHRVGRGMHELGVWTALSRRYRFLDPFFGAHWRYAFRAGDTNFENYGGAQGKSEPQSETGAYFGAEIVPWENKAQKKKVSIILQGSAVLHYNGRGYSEVWELLADSPALVGDVSPGQGADCARGVAMAYASANPMDPSGYLDAANDASGGCVAFSGITTLQDYGTFGLNASLNFHMGPYARLNFGADLSTDTRHYLTAASRGDGDRAGDPEIVDPDTVDVNPVRRDVVDNVGRRYAVDDVFNVQGYMNFVLTF</sequence>
<dbReference type="eggNOG" id="ENOG50319EI">
    <property type="taxonomic scope" value="Bacteria"/>
</dbReference>
<keyword evidence="1" id="KW-0732">Signal</keyword>
<evidence type="ECO:0000313" key="3">
    <source>
        <dbReference type="Proteomes" id="UP000005801"/>
    </source>
</evidence>
<feature type="chain" id="PRO_5002697557" evidence="1">
    <location>
        <begin position="27"/>
        <end position="493"/>
    </location>
</feature>
<reference evidence="2 3" key="1">
    <citation type="submission" date="2007-06" db="EMBL/GenBank/DDBJ databases">
        <authorList>
            <person name="Shimkets L."/>
            <person name="Ferriera S."/>
            <person name="Johnson J."/>
            <person name="Kravitz S."/>
            <person name="Beeson K."/>
            <person name="Sutton G."/>
            <person name="Rogers Y.-H."/>
            <person name="Friedman R."/>
            <person name="Frazier M."/>
            <person name="Venter J.C."/>
        </authorList>
    </citation>
    <scope>NUCLEOTIDE SEQUENCE [LARGE SCALE GENOMIC DNA]</scope>
    <source>
        <strain evidence="2 3">SIR-1</strain>
    </source>
</reference>
<keyword evidence="3" id="KW-1185">Reference proteome</keyword>
<gene>
    <name evidence="2" type="ORF">PPSIR1_29593</name>
</gene>
<organism evidence="2 3">
    <name type="scientific">Plesiocystis pacifica SIR-1</name>
    <dbReference type="NCBI Taxonomy" id="391625"/>
    <lineage>
        <taxon>Bacteria</taxon>
        <taxon>Pseudomonadati</taxon>
        <taxon>Myxococcota</taxon>
        <taxon>Polyangia</taxon>
        <taxon>Nannocystales</taxon>
        <taxon>Nannocystaceae</taxon>
        <taxon>Plesiocystis</taxon>
    </lineage>
</organism>
<comment type="caution">
    <text evidence="2">The sequence shown here is derived from an EMBL/GenBank/DDBJ whole genome shotgun (WGS) entry which is preliminary data.</text>
</comment>
<evidence type="ECO:0000313" key="2">
    <source>
        <dbReference type="EMBL" id="EDM78688.1"/>
    </source>
</evidence>
<dbReference type="Proteomes" id="UP000005801">
    <property type="component" value="Unassembled WGS sequence"/>
</dbReference>
<dbReference type="EMBL" id="ABCS01000028">
    <property type="protein sequence ID" value="EDM78688.1"/>
    <property type="molecule type" value="Genomic_DNA"/>
</dbReference>
<protein>
    <submittedName>
        <fullName evidence="2">Uncharacterized protein</fullName>
    </submittedName>
</protein>